<dbReference type="InterPro" id="IPR000330">
    <property type="entry name" value="SNF2_N"/>
</dbReference>
<comment type="similarity">
    <text evidence="3">Belongs to the SNF2/RAD54 helicase family.</text>
</comment>
<feature type="domain" description="Helicase ATP-binding" evidence="18">
    <location>
        <begin position="259"/>
        <end position="431"/>
    </location>
</feature>
<feature type="compositionally biased region" description="Low complexity" evidence="17">
    <location>
        <begin position="43"/>
        <end position="76"/>
    </location>
</feature>
<dbReference type="CDD" id="cd18793">
    <property type="entry name" value="SF2_C_SNF"/>
    <property type="match status" value="1"/>
</dbReference>
<accession>A0A8C2YX88</accession>
<keyword evidence="10" id="KW-0067">ATP-binding</keyword>
<keyword evidence="9" id="KW-0347">Helicase</keyword>
<feature type="compositionally biased region" description="Acidic residues" evidence="17">
    <location>
        <begin position="1"/>
        <end position="12"/>
    </location>
</feature>
<keyword evidence="11" id="KW-0156">Chromatin regulator</keyword>
<dbReference type="GO" id="GO:0003678">
    <property type="term" value="F:DNA helicase activity"/>
    <property type="evidence" value="ECO:0007669"/>
    <property type="project" value="UniProtKB-EC"/>
</dbReference>
<reference evidence="20" key="2">
    <citation type="submission" date="2025-09" db="UniProtKB">
        <authorList>
            <consortium name="Ensembl"/>
        </authorList>
    </citation>
    <scope>IDENTIFICATION</scope>
</reference>
<dbReference type="InterPro" id="IPR027417">
    <property type="entry name" value="P-loop_NTPase"/>
</dbReference>
<dbReference type="AlphaFoldDB" id="A0A8C2YX88"/>
<evidence type="ECO:0000256" key="8">
    <source>
        <dbReference type="ARBA" id="ARBA00022801"/>
    </source>
</evidence>
<dbReference type="Pfam" id="PF00271">
    <property type="entry name" value="Helicase_C"/>
    <property type="match status" value="1"/>
</dbReference>
<keyword evidence="21" id="KW-1185">Reference proteome</keyword>
<dbReference type="InterPro" id="IPR038718">
    <property type="entry name" value="SNF2-like_sf"/>
</dbReference>
<comment type="function">
    <text evidence="16">DNA helicase that possesses intrinsic ATP-dependent nucleosome-remodeling activity and is both required for DNA repair and heterochromatin organization. Promotes DNA end resection of double-strand breaks (DSBs) following DNA damage: probably acts by weakening histone DNA interactions in nucleosomes flanking DSBs. Required for the restoration of heterochromatin organization after replication.</text>
</comment>
<keyword evidence="7" id="KW-0227">DNA damage</keyword>
<evidence type="ECO:0000313" key="20">
    <source>
        <dbReference type="Ensembl" id="ENSCLMP00005004002.1"/>
    </source>
</evidence>
<evidence type="ECO:0000256" key="14">
    <source>
        <dbReference type="ARBA" id="ARBA00023242"/>
    </source>
</evidence>
<dbReference type="GO" id="GO:0005634">
    <property type="term" value="C:nucleus"/>
    <property type="evidence" value="ECO:0007669"/>
    <property type="project" value="UniProtKB-SubCell"/>
</dbReference>
<evidence type="ECO:0000256" key="16">
    <source>
        <dbReference type="ARBA" id="ARBA00059123"/>
    </source>
</evidence>
<evidence type="ECO:0000256" key="12">
    <source>
        <dbReference type="ARBA" id="ARBA00023125"/>
    </source>
</evidence>
<dbReference type="InterPro" id="IPR049730">
    <property type="entry name" value="SNF2/RAD54-like_C"/>
</dbReference>
<dbReference type="GO" id="GO:0003677">
    <property type="term" value="F:DNA binding"/>
    <property type="evidence" value="ECO:0007669"/>
    <property type="project" value="UniProtKB-KW"/>
</dbReference>
<feature type="region of interest" description="Disordered" evidence="17">
    <location>
        <begin position="1"/>
        <end position="76"/>
    </location>
</feature>
<keyword evidence="5" id="KW-0158">Chromosome</keyword>
<dbReference type="GO" id="GO:0006281">
    <property type="term" value="P:DNA repair"/>
    <property type="evidence" value="ECO:0007669"/>
    <property type="project" value="UniProtKB-KW"/>
</dbReference>
<dbReference type="EC" id="3.6.4.12" evidence="4"/>
<dbReference type="SMART" id="SM00487">
    <property type="entry name" value="DEXDc"/>
    <property type="match status" value="1"/>
</dbReference>
<dbReference type="FunFam" id="3.40.50.300:FF:000639">
    <property type="entry name" value="SWI/SNF-related matrix-associated actin-dependent regulator of chromatin subfamily A containing DEAD/H box 1 isoform X1"/>
    <property type="match status" value="1"/>
</dbReference>
<reference evidence="20" key="1">
    <citation type="submission" date="2025-08" db="UniProtKB">
        <authorList>
            <consortium name="Ensembl"/>
        </authorList>
    </citation>
    <scope>IDENTIFICATION</scope>
</reference>
<dbReference type="PROSITE" id="PS51192">
    <property type="entry name" value="HELICASE_ATP_BIND_1"/>
    <property type="match status" value="1"/>
</dbReference>
<dbReference type="SUPFAM" id="SSF52540">
    <property type="entry name" value="P-loop containing nucleoside triphosphate hydrolases"/>
    <property type="match status" value="2"/>
</dbReference>
<dbReference type="GO" id="GO:0005694">
    <property type="term" value="C:chromosome"/>
    <property type="evidence" value="ECO:0007669"/>
    <property type="project" value="UniProtKB-SubCell"/>
</dbReference>
<dbReference type="GO" id="GO:0016787">
    <property type="term" value="F:hydrolase activity"/>
    <property type="evidence" value="ECO:0007669"/>
    <property type="project" value="UniProtKB-KW"/>
</dbReference>
<name>A0A8C2YX88_CYCLU</name>
<dbReference type="SMART" id="SM00490">
    <property type="entry name" value="HELICc"/>
    <property type="match status" value="1"/>
</dbReference>
<protein>
    <recommendedName>
        <fullName evidence="4">DNA helicase</fullName>
        <ecNumber evidence="4">3.6.4.12</ecNumber>
    </recommendedName>
</protein>
<evidence type="ECO:0000256" key="4">
    <source>
        <dbReference type="ARBA" id="ARBA00012551"/>
    </source>
</evidence>
<keyword evidence="13" id="KW-0234">DNA repair</keyword>
<dbReference type="Proteomes" id="UP000694565">
    <property type="component" value="Unplaced"/>
</dbReference>
<dbReference type="PANTHER" id="PTHR10799">
    <property type="entry name" value="SNF2/RAD54 HELICASE FAMILY"/>
    <property type="match status" value="1"/>
</dbReference>
<feature type="compositionally biased region" description="Basic and acidic residues" evidence="17">
    <location>
        <begin position="13"/>
        <end position="30"/>
    </location>
</feature>
<proteinExistence type="inferred from homology"/>
<dbReference type="Ensembl" id="ENSCLMT00005004340.1">
    <property type="protein sequence ID" value="ENSCLMP00005004002.1"/>
    <property type="gene ID" value="ENSCLMG00005001923.1"/>
</dbReference>
<evidence type="ECO:0000256" key="5">
    <source>
        <dbReference type="ARBA" id="ARBA00022454"/>
    </source>
</evidence>
<evidence type="ECO:0000256" key="11">
    <source>
        <dbReference type="ARBA" id="ARBA00022853"/>
    </source>
</evidence>
<feature type="region of interest" description="Disordered" evidence="17">
    <location>
        <begin position="95"/>
        <end position="132"/>
    </location>
</feature>
<evidence type="ECO:0000256" key="7">
    <source>
        <dbReference type="ARBA" id="ARBA00022763"/>
    </source>
</evidence>
<dbReference type="FunFam" id="3.40.50.10810:FF:000014">
    <property type="entry name" value="SWI/SNF-related matrix-associated actin-dependent regulator of chromatin subfamily A containing DEAD/H box 1"/>
    <property type="match status" value="1"/>
</dbReference>
<comment type="subcellular location">
    <subcellularLocation>
        <location evidence="2">Chromosome</location>
    </subcellularLocation>
    <subcellularLocation>
        <location evidence="1">Nucleus</location>
    </subcellularLocation>
</comment>
<evidence type="ECO:0000259" key="19">
    <source>
        <dbReference type="PROSITE" id="PS51194"/>
    </source>
</evidence>
<evidence type="ECO:0000259" key="18">
    <source>
        <dbReference type="PROSITE" id="PS51192"/>
    </source>
</evidence>
<dbReference type="Gene3D" id="3.40.50.300">
    <property type="entry name" value="P-loop containing nucleotide triphosphate hydrolases"/>
    <property type="match status" value="1"/>
</dbReference>
<dbReference type="GO" id="GO:0005524">
    <property type="term" value="F:ATP binding"/>
    <property type="evidence" value="ECO:0007669"/>
    <property type="project" value="UniProtKB-KW"/>
</dbReference>
<evidence type="ECO:0000256" key="15">
    <source>
        <dbReference type="ARBA" id="ARBA00048432"/>
    </source>
</evidence>
<evidence type="ECO:0000256" key="3">
    <source>
        <dbReference type="ARBA" id="ARBA00007025"/>
    </source>
</evidence>
<evidence type="ECO:0000256" key="6">
    <source>
        <dbReference type="ARBA" id="ARBA00022741"/>
    </source>
</evidence>
<evidence type="ECO:0000256" key="9">
    <source>
        <dbReference type="ARBA" id="ARBA00022806"/>
    </source>
</evidence>
<keyword evidence="14" id="KW-0539">Nucleus</keyword>
<evidence type="ECO:0000256" key="1">
    <source>
        <dbReference type="ARBA" id="ARBA00004123"/>
    </source>
</evidence>
<evidence type="ECO:0000256" key="13">
    <source>
        <dbReference type="ARBA" id="ARBA00023204"/>
    </source>
</evidence>
<feature type="compositionally biased region" description="Acidic residues" evidence="17">
    <location>
        <begin position="108"/>
        <end position="129"/>
    </location>
</feature>
<keyword evidence="8" id="KW-0378">Hydrolase</keyword>
<sequence length="772" mass="86732">MSGTEEESEDDTDTTKDSEDSDSEPHEGAKNRSSPPTLSTWLKQSSDSVSSASSVKKTTTSSSLKPSSSSSSTAQMLSRFASGTSIAKKQAVERKMKALASNEHVSSEEENDAEEEAVSSEFEDSDEELDSKGGMTDLKKEMLNFFRDASIDELSLIAGCSVKKAQKILELRPFESWQSLLFVKANGLSESLLLGCKVVLKERKVVLGLMSRCKTISSKMVKQVTEVMESGTGAMKQPILLNSQNQLKPYQLIGLKWLLLLNEHKLSGILADEMGLGKTIQAIAFLAQLYENGIDGPHLITVPASTLGNILLFDDFKHNMCVCVCVCMFYTGSVEDRRYLRHDLLNNDTDCNVIVTTYNMAIGNESDRSLFRKLPLKYAVFDEGHMLKNMNSLRYRHLMAINAEHRLLLTGTPLQNNLLELMSLLNFIMPSMFSSSTTQLSKMFSMKSHEEQSRFERDRISQAKLIMKPFILRRVKSEVLKQLPAKEDTVESCPMSEKQQALYQTLFNQLKASTKRELCNVMMQLRKMANHPLLHRQYYTTEKLKAMSKLMLKEPTHFDADATLIQEDMEVMSDFELNRLCQQYSSISSYQLEKNLLLDSGKFHHLTELLASHKNKGDRVVLFSQFTMMLDIVEVLMKHLKHRYVRLDGSTPIADRIGLIDEYNTDADIFVFLLSTRAGGLGINLTSANVVILHDIDCNPYNDKQAEDRCHRVGQTKIVKVIKLISKGSIEDCMLQLSQKKLKLEQDMTAAEGGEGTIPEDMASLLKASLGL</sequence>
<dbReference type="GO" id="GO:0006325">
    <property type="term" value="P:chromatin organization"/>
    <property type="evidence" value="ECO:0007669"/>
    <property type="project" value="UniProtKB-KW"/>
</dbReference>
<dbReference type="InterPro" id="IPR014001">
    <property type="entry name" value="Helicase_ATP-bd"/>
</dbReference>
<evidence type="ECO:0000256" key="10">
    <source>
        <dbReference type="ARBA" id="ARBA00022840"/>
    </source>
</evidence>
<keyword evidence="6" id="KW-0547">Nucleotide-binding</keyword>
<evidence type="ECO:0000256" key="2">
    <source>
        <dbReference type="ARBA" id="ARBA00004286"/>
    </source>
</evidence>
<organism evidence="20 21">
    <name type="scientific">Cyclopterus lumpus</name>
    <name type="common">Lumpsucker</name>
    <dbReference type="NCBI Taxonomy" id="8103"/>
    <lineage>
        <taxon>Eukaryota</taxon>
        <taxon>Metazoa</taxon>
        <taxon>Chordata</taxon>
        <taxon>Craniata</taxon>
        <taxon>Vertebrata</taxon>
        <taxon>Euteleostomi</taxon>
        <taxon>Actinopterygii</taxon>
        <taxon>Neopterygii</taxon>
        <taxon>Teleostei</taxon>
        <taxon>Neoteleostei</taxon>
        <taxon>Acanthomorphata</taxon>
        <taxon>Eupercaria</taxon>
        <taxon>Perciformes</taxon>
        <taxon>Cottioidei</taxon>
        <taxon>Cottales</taxon>
        <taxon>Cyclopteridae</taxon>
        <taxon>Cyclopterus</taxon>
    </lineage>
</organism>
<feature type="domain" description="Helicase C-terminal" evidence="19">
    <location>
        <begin position="605"/>
        <end position="766"/>
    </location>
</feature>
<keyword evidence="12" id="KW-0238">DNA-binding</keyword>
<comment type="catalytic activity">
    <reaction evidence="15">
        <text>ATP + H2O = ADP + phosphate + H(+)</text>
        <dbReference type="Rhea" id="RHEA:13065"/>
        <dbReference type="ChEBI" id="CHEBI:15377"/>
        <dbReference type="ChEBI" id="CHEBI:15378"/>
        <dbReference type="ChEBI" id="CHEBI:30616"/>
        <dbReference type="ChEBI" id="CHEBI:43474"/>
        <dbReference type="ChEBI" id="CHEBI:456216"/>
        <dbReference type="EC" id="3.6.4.12"/>
    </reaction>
    <physiologicalReaction direction="left-to-right" evidence="15">
        <dbReference type="Rhea" id="RHEA:13066"/>
    </physiologicalReaction>
</comment>
<evidence type="ECO:0000313" key="21">
    <source>
        <dbReference type="Proteomes" id="UP000694565"/>
    </source>
</evidence>
<dbReference type="PROSITE" id="PS51194">
    <property type="entry name" value="HELICASE_CTER"/>
    <property type="match status" value="1"/>
</dbReference>
<dbReference type="Pfam" id="PF00176">
    <property type="entry name" value="SNF2-rel_dom"/>
    <property type="match status" value="1"/>
</dbReference>
<dbReference type="GeneTree" id="ENSGT00910000144252"/>
<dbReference type="Gene3D" id="3.40.50.10810">
    <property type="entry name" value="Tandem AAA-ATPase domain"/>
    <property type="match status" value="1"/>
</dbReference>
<dbReference type="InterPro" id="IPR001650">
    <property type="entry name" value="Helicase_C-like"/>
</dbReference>
<evidence type="ECO:0000256" key="17">
    <source>
        <dbReference type="SAM" id="MobiDB-lite"/>
    </source>
</evidence>
<feature type="compositionally biased region" description="Polar residues" evidence="17">
    <location>
        <begin position="31"/>
        <end position="42"/>
    </location>
</feature>